<sequence length="234" mass="26323">MNSFQLANESSSLLSLSPKFILPEDKRPQLSDVTSLDSIPIIDLSDHGYNDDNPSSSLMVQKISQACEEYEFFQIVNHGIPEQFCTKMMTAITDLFNLPPEQIGQLYTTDPPKNTKLYNNYLHVEGLGIEEDCLLKTLRHQPRLRAQSNFYPPSPDPEPELTLGLPVHTDFNALTIVLQSDVSDLLVIKDGKWVAVPVNPNAFVINLGDQIQVSTVCFSYSLSTFFYKTYASRD</sequence>
<keyword evidence="2 3" id="KW-0408">Iron</keyword>
<evidence type="ECO:0000313" key="7">
    <source>
        <dbReference type="Proteomes" id="UP000008827"/>
    </source>
</evidence>
<evidence type="ECO:0000256" key="3">
    <source>
        <dbReference type="RuleBase" id="RU003682"/>
    </source>
</evidence>
<accession>A0A0R0KS32</accession>
<dbReference type="GO" id="GO:0016706">
    <property type="term" value="F:2-oxoglutarate-dependent dioxygenase activity"/>
    <property type="evidence" value="ECO:0000318"/>
    <property type="project" value="GO_Central"/>
</dbReference>
<dbReference type="STRING" id="3847.A0A0R0KS32"/>
<dbReference type="InterPro" id="IPR026992">
    <property type="entry name" value="DIOX_N"/>
</dbReference>
<protein>
    <recommendedName>
        <fullName evidence="4">Fe2OG dioxygenase domain-containing protein</fullName>
    </recommendedName>
</protein>
<dbReference type="GO" id="GO:0046872">
    <property type="term" value="F:metal ion binding"/>
    <property type="evidence" value="ECO:0007669"/>
    <property type="project" value="UniProtKB-KW"/>
</dbReference>
<dbReference type="AlphaFoldDB" id="A0A0R0KS32"/>
<dbReference type="Pfam" id="PF14226">
    <property type="entry name" value="DIOX_N"/>
    <property type="match status" value="1"/>
</dbReference>
<dbReference type="EnsemblPlants" id="KRH69638">
    <property type="protein sequence ID" value="KRH69638"/>
    <property type="gene ID" value="GLYMA_02G039200"/>
</dbReference>
<feature type="domain" description="Fe2OG dioxygenase" evidence="4">
    <location>
        <begin position="142"/>
        <end position="234"/>
    </location>
</feature>
<evidence type="ECO:0000313" key="5">
    <source>
        <dbReference type="EMBL" id="KRH69638.1"/>
    </source>
</evidence>
<reference evidence="6" key="2">
    <citation type="submission" date="2018-02" db="UniProtKB">
        <authorList>
            <consortium name="EnsemblPlants"/>
        </authorList>
    </citation>
    <scope>IDENTIFICATION</scope>
    <source>
        <strain evidence="6">Williams 82</strain>
    </source>
</reference>
<dbReference type="Pfam" id="PF03171">
    <property type="entry name" value="2OG-FeII_Oxy"/>
    <property type="match status" value="1"/>
</dbReference>
<dbReference type="InterPro" id="IPR027443">
    <property type="entry name" value="IPNS-like_sf"/>
</dbReference>
<reference evidence="5 6" key="1">
    <citation type="journal article" date="2010" name="Nature">
        <title>Genome sequence of the palaeopolyploid soybean.</title>
        <authorList>
            <person name="Schmutz J."/>
            <person name="Cannon S.B."/>
            <person name="Schlueter J."/>
            <person name="Ma J."/>
            <person name="Mitros T."/>
            <person name="Nelson W."/>
            <person name="Hyten D.L."/>
            <person name="Song Q."/>
            <person name="Thelen J.J."/>
            <person name="Cheng J."/>
            <person name="Xu D."/>
            <person name="Hellsten U."/>
            <person name="May G.D."/>
            <person name="Yu Y."/>
            <person name="Sakurai T."/>
            <person name="Umezawa T."/>
            <person name="Bhattacharyya M.K."/>
            <person name="Sandhu D."/>
            <person name="Valliyodan B."/>
            <person name="Lindquist E."/>
            <person name="Peto M."/>
            <person name="Grant D."/>
            <person name="Shu S."/>
            <person name="Goodstein D."/>
            <person name="Barry K."/>
            <person name="Futrell-Griggs M."/>
            <person name="Abernathy B."/>
            <person name="Du J."/>
            <person name="Tian Z."/>
            <person name="Zhu L."/>
            <person name="Gill N."/>
            <person name="Joshi T."/>
            <person name="Libault M."/>
            <person name="Sethuraman A."/>
            <person name="Zhang X.-C."/>
            <person name="Shinozaki K."/>
            <person name="Nguyen H.T."/>
            <person name="Wing R.A."/>
            <person name="Cregan P."/>
            <person name="Specht J."/>
            <person name="Grimwood J."/>
            <person name="Rokhsar D."/>
            <person name="Stacey G."/>
            <person name="Shoemaker R.C."/>
            <person name="Jackson S.A."/>
        </authorList>
    </citation>
    <scope>NUCLEOTIDE SEQUENCE</scope>
    <source>
        <strain evidence="6">cv. Williams 82</strain>
        <tissue evidence="5">Callus</tissue>
    </source>
</reference>
<gene>
    <name evidence="5" type="ORF">GLYMA_02G039200</name>
</gene>
<evidence type="ECO:0000313" key="6">
    <source>
        <dbReference type="EnsemblPlants" id="KRH69638"/>
    </source>
</evidence>
<evidence type="ECO:0000256" key="1">
    <source>
        <dbReference type="ARBA" id="ARBA00022723"/>
    </source>
</evidence>
<keyword evidence="7" id="KW-1185">Reference proteome</keyword>
<dbReference type="Gene3D" id="2.60.120.330">
    <property type="entry name" value="B-lactam Antibiotic, Isopenicillin N Synthase, Chain"/>
    <property type="match status" value="2"/>
</dbReference>
<name>A0A0R0KS32_SOYBN</name>
<dbReference type="EMBL" id="CM000835">
    <property type="protein sequence ID" value="KRH69638.1"/>
    <property type="molecule type" value="Genomic_DNA"/>
</dbReference>
<evidence type="ECO:0000259" key="4">
    <source>
        <dbReference type="PROSITE" id="PS51471"/>
    </source>
</evidence>
<dbReference type="InterPro" id="IPR005123">
    <property type="entry name" value="Oxoglu/Fe-dep_dioxygenase_dom"/>
</dbReference>
<dbReference type="PROSITE" id="PS51471">
    <property type="entry name" value="FE2OG_OXY"/>
    <property type="match status" value="1"/>
</dbReference>
<dbReference type="SUPFAM" id="SSF51197">
    <property type="entry name" value="Clavaminate synthase-like"/>
    <property type="match status" value="1"/>
</dbReference>
<dbReference type="OMA" id="VSHACEH"/>
<dbReference type="Gramene" id="KRH69638">
    <property type="protein sequence ID" value="KRH69638"/>
    <property type="gene ID" value="GLYMA_02G039200"/>
</dbReference>
<keyword evidence="3" id="KW-0560">Oxidoreductase</keyword>
<evidence type="ECO:0000256" key="2">
    <source>
        <dbReference type="ARBA" id="ARBA00023004"/>
    </source>
</evidence>
<dbReference type="InParanoid" id="A0A0R0KS32"/>
<dbReference type="Proteomes" id="UP000008827">
    <property type="component" value="Chromosome 2"/>
</dbReference>
<proteinExistence type="inferred from homology"/>
<organism evidence="5">
    <name type="scientific">Glycine max</name>
    <name type="common">Soybean</name>
    <name type="synonym">Glycine hispida</name>
    <dbReference type="NCBI Taxonomy" id="3847"/>
    <lineage>
        <taxon>Eukaryota</taxon>
        <taxon>Viridiplantae</taxon>
        <taxon>Streptophyta</taxon>
        <taxon>Embryophyta</taxon>
        <taxon>Tracheophyta</taxon>
        <taxon>Spermatophyta</taxon>
        <taxon>Magnoliopsida</taxon>
        <taxon>eudicotyledons</taxon>
        <taxon>Gunneridae</taxon>
        <taxon>Pentapetalae</taxon>
        <taxon>rosids</taxon>
        <taxon>fabids</taxon>
        <taxon>Fabales</taxon>
        <taxon>Fabaceae</taxon>
        <taxon>Papilionoideae</taxon>
        <taxon>50 kb inversion clade</taxon>
        <taxon>NPAAA clade</taxon>
        <taxon>indigoferoid/millettioid clade</taxon>
        <taxon>Phaseoleae</taxon>
        <taxon>Glycine</taxon>
        <taxon>Glycine subgen. Soja</taxon>
    </lineage>
</organism>
<reference evidence="5" key="3">
    <citation type="submission" date="2018-07" db="EMBL/GenBank/DDBJ databases">
        <title>WGS assembly of Glycine max.</title>
        <authorList>
            <person name="Schmutz J."/>
            <person name="Cannon S."/>
            <person name="Schlueter J."/>
            <person name="Ma J."/>
            <person name="Mitros T."/>
            <person name="Nelson W."/>
            <person name="Hyten D."/>
            <person name="Song Q."/>
            <person name="Thelen J."/>
            <person name="Cheng J."/>
            <person name="Xu D."/>
            <person name="Hellsten U."/>
            <person name="May G."/>
            <person name="Yu Y."/>
            <person name="Sakurai T."/>
            <person name="Umezawa T."/>
            <person name="Bhattacharyya M."/>
            <person name="Sandhu D."/>
            <person name="Valliyodan B."/>
            <person name="Lindquist E."/>
            <person name="Peto M."/>
            <person name="Grant D."/>
            <person name="Shu S."/>
            <person name="Goodstein D."/>
            <person name="Barry K."/>
            <person name="Futrell-Griggs M."/>
            <person name="Abernathy B."/>
            <person name="Du J."/>
            <person name="Tian Z."/>
            <person name="Zhu L."/>
            <person name="Gill N."/>
            <person name="Joshi T."/>
            <person name="Libault M."/>
            <person name="Sethuraman A."/>
            <person name="Zhang X."/>
            <person name="Shinozaki K."/>
            <person name="Nguyen H."/>
            <person name="Wing R."/>
            <person name="Cregan P."/>
            <person name="Specht J."/>
            <person name="Grimwood J."/>
            <person name="Rokhsar D."/>
            <person name="Stacey G."/>
            <person name="Shoemaker R."/>
            <person name="Jackson S."/>
        </authorList>
    </citation>
    <scope>NUCLEOTIDE SEQUENCE</scope>
    <source>
        <tissue evidence="5">Callus</tissue>
    </source>
</reference>
<dbReference type="InterPro" id="IPR044861">
    <property type="entry name" value="IPNS-like_FE2OG_OXY"/>
</dbReference>
<keyword evidence="1 3" id="KW-0479">Metal-binding</keyword>
<comment type="similarity">
    <text evidence="3">Belongs to the iron/ascorbate-dependent oxidoreductase family.</text>
</comment>
<dbReference type="PANTHER" id="PTHR47990">
    <property type="entry name" value="2-OXOGLUTARATE (2OG) AND FE(II)-DEPENDENT OXYGENASE SUPERFAMILY PROTEIN-RELATED"/>
    <property type="match status" value="1"/>
</dbReference>
<dbReference type="InterPro" id="IPR050231">
    <property type="entry name" value="Iron_ascorbate_oxido_reductase"/>
</dbReference>
<dbReference type="SMR" id="A0A0R0KS32"/>